<protein>
    <submittedName>
        <fullName evidence="2">Uncharacterized protein</fullName>
    </submittedName>
</protein>
<comment type="caution">
    <text evidence="2">The sequence shown here is derived from an EMBL/GenBank/DDBJ whole genome shotgun (WGS) entry which is preliminary data.</text>
</comment>
<keyword evidence="3" id="KW-1185">Reference proteome</keyword>
<gene>
    <name evidence="2" type="ORF">LARSCL_LOCUS16876</name>
</gene>
<dbReference type="EMBL" id="CAXIEN010000274">
    <property type="protein sequence ID" value="CAL1291072.1"/>
    <property type="molecule type" value="Genomic_DNA"/>
</dbReference>
<proteinExistence type="predicted"/>
<feature type="transmembrane region" description="Helical" evidence="1">
    <location>
        <begin position="50"/>
        <end position="76"/>
    </location>
</feature>
<dbReference type="Proteomes" id="UP001497382">
    <property type="component" value="Unassembled WGS sequence"/>
</dbReference>
<keyword evidence="1" id="KW-0472">Membrane</keyword>
<sequence>MLKKLTVCQCLVIFERTVTYAPLSSDDPKRKELSSEFSRLRPLNTSGDDLFWVFFFNLFFKPHFAILLSMFGISFYSNYFGTINLFVSEAALNRKTLLLLCSFSSKS</sequence>
<name>A0AAV2B4N8_9ARAC</name>
<dbReference type="AlphaFoldDB" id="A0AAV2B4N8"/>
<reference evidence="2 3" key="1">
    <citation type="submission" date="2024-04" db="EMBL/GenBank/DDBJ databases">
        <authorList>
            <person name="Rising A."/>
            <person name="Reimegard J."/>
            <person name="Sonavane S."/>
            <person name="Akerstrom W."/>
            <person name="Nylinder S."/>
            <person name="Hedman E."/>
            <person name="Kallberg Y."/>
        </authorList>
    </citation>
    <scope>NUCLEOTIDE SEQUENCE [LARGE SCALE GENOMIC DNA]</scope>
</reference>
<keyword evidence="1" id="KW-0812">Transmembrane</keyword>
<evidence type="ECO:0000256" key="1">
    <source>
        <dbReference type="SAM" id="Phobius"/>
    </source>
</evidence>
<organism evidence="2 3">
    <name type="scientific">Larinioides sclopetarius</name>
    <dbReference type="NCBI Taxonomy" id="280406"/>
    <lineage>
        <taxon>Eukaryota</taxon>
        <taxon>Metazoa</taxon>
        <taxon>Ecdysozoa</taxon>
        <taxon>Arthropoda</taxon>
        <taxon>Chelicerata</taxon>
        <taxon>Arachnida</taxon>
        <taxon>Araneae</taxon>
        <taxon>Araneomorphae</taxon>
        <taxon>Entelegynae</taxon>
        <taxon>Araneoidea</taxon>
        <taxon>Araneidae</taxon>
        <taxon>Larinioides</taxon>
    </lineage>
</organism>
<accession>A0AAV2B4N8</accession>
<evidence type="ECO:0000313" key="3">
    <source>
        <dbReference type="Proteomes" id="UP001497382"/>
    </source>
</evidence>
<evidence type="ECO:0000313" key="2">
    <source>
        <dbReference type="EMBL" id="CAL1291072.1"/>
    </source>
</evidence>
<keyword evidence="1" id="KW-1133">Transmembrane helix</keyword>